<sequence>MMLLSDLVALPDFSAGAMENWGLITFREPYLLASGLPKPGEMTAQLSVIAHELAHQWFGNMVTLKDWGELWLNEGFANFFENTVLHDKKDGELYRSASAILEFDGALESDCFATSRPLSSIIDTPSEIFESFDSIAYSKGGAIIQMTANMMGSEKFRKGLNVSYFPHVMLLYYEAGDSFDDNFDFVFTTR</sequence>
<dbReference type="PANTHER" id="PTHR11533:SF299">
    <property type="entry name" value="AMINOPEPTIDASE"/>
    <property type="match status" value="1"/>
</dbReference>
<dbReference type="STRING" id="53326.A0A016W6W8"/>
<protein>
    <recommendedName>
        <fullName evidence="8">Peptidase M1 membrane alanine aminopeptidase domain-containing protein</fullName>
    </recommendedName>
</protein>
<dbReference type="Proteomes" id="UP000024635">
    <property type="component" value="Unassembled WGS sequence"/>
</dbReference>
<dbReference type="GO" id="GO:0005615">
    <property type="term" value="C:extracellular space"/>
    <property type="evidence" value="ECO:0007669"/>
    <property type="project" value="TreeGrafter"/>
</dbReference>
<dbReference type="PANTHER" id="PTHR11533">
    <property type="entry name" value="PROTEASE M1 ZINC METALLOPROTEASE"/>
    <property type="match status" value="1"/>
</dbReference>
<keyword evidence="7" id="KW-0482">Metalloprotease</keyword>
<dbReference type="EMBL" id="JARK01000629">
    <property type="protein sequence ID" value="EYC35549.1"/>
    <property type="molecule type" value="Genomic_DNA"/>
</dbReference>
<dbReference type="OrthoDB" id="6337587at2759"/>
<evidence type="ECO:0000256" key="7">
    <source>
        <dbReference type="ARBA" id="ARBA00023049"/>
    </source>
</evidence>
<dbReference type="InterPro" id="IPR027268">
    <property type="entry name" value="Peptidase_M4/M1_CTD_sf"/>
</dbReference>
<keyword evidence="10" id="KW-1185">Reference proteome</keyword>
<evidence type="ECO:0000313" key="9">
    <source>
        <dbReference type="EMBL" id="EYC35549.1"/>
    </source>
</evidence>
<dbReference type="AlphaFoldDB" id="A0A016W6W8"/>
<dbReference type="GO" id="GO:0006508">
    <property type="term" value="P:proteolysis"/>
    <property type="evidence" value="ECO:0007669"/>
    <property type="project" value="UniProtKB-KW"/>
</dbReference>
<evidence type="ECO:0000256" key="6">
    <source>
        <dbReference type="ARBA" id="ARBA00022833"/>
    </source>
</evidence>
<name>A0A016W6W8_9BILA</name>
<reference evidence="10" key="1">
    <citation type="journal article" date="2015" name="Nat. Genet.">
        <title>The genome and transcriptome of the zoonotic hookworm Ancylostoma ceylanicum identify infection-specific gene families.</title>
        <authorList>
            <person name="Schwarz E.M."/>
            <person name="Hu Y."/>
            <person name="Antoshechkin I."/>
            <person name="Miller M.M."/>
            <person name="Sternberg P.W."/>
            <person name="Aroian R.V."/>
        </authorList>
    </citation>
    <scope>NUCLEOTIDE SEQUENCE</scope>
    <source>
        <strain evidence="10">HY135</strain>
    </source>
</reference>
<dbReference type="Gene3D" id="1.10.390.10">
    <property type="entry name" value="Neutral Protease Domain 2"/>
    <property type="match status" value="1"/>
</dbReference>
<keyword evidence="3" id="KW-0645">Protease</keyword>
<evidence type="ECO:0000313" key="10">
    <source>
        <dbReference type="Proteomes" id="UP000024635"/>
    </source>
</evidence>
<keyword evidence="5" id="KW-0378">Hydrolase</keyword>
<proteinExistence type="inferred from homology"/>
<evidence type="ECO:0000256" key="3">
    <source>
        <dbReference type="ARBA" id="ARBA00022670"/>
    </source>
</evidence>
<comment type="caution">
    <text evidence="9">The sequence shown here is derived from an EMBL/GenBank/DDBJ whole genome shotgun (WGS) entry which is preliminary data.</text>
</comment>
<accession>A0A016W6W8</accession>
<feature type="domain" description="Peptidase M1 membrane alanine aminopeptidase" evidence="8">
    <location>
        <begin position="5"/>
        <end position="165"/>
    </location>
</feature>
<dbReference type="Pfam" id="PF01433">
    <property type="entry name" value="Peptidase_M1"/>
    <property type="match status" value="1"/>
</dbReference>
<dbReference type="SUPFAM" id="SSF55486">
    <property type="entry name" value="Metalloproteases ('zincins'), catalytic domain"/>
    <property type="match status" value="1"/>
</dbReference>
<gene>
    <name evidence="9" type="primary">Acey_s1029.g3436</name>
    <name evidence="9" type="ORF">Y032_1029g3436</name>
</gene>
<dbReference type="GO" id="GO:0016020">
    <property type="term" value="C:membrane"/>
    <property type="evidence" value="ECO:0007669"/>
    <property type="project" value="TreeGrafter"/>
</dbReference>
<dbReference type="GO" id="GO:0042277">
    <property type="term" value="F:peptide binding"/>
    <property type="evidence" value="ECO:0007669"/>
    <property type="project" value="TreeGrafter"/>
</dbReference>
<evidence type="ECO:0000256" key="1">
    <source>
        <dbReference type="ARBA" id="ARBA00001947"/>
    </source>
</evidence>
<organism evidence="9 10">
    <name type="scientific">Ancylostoma ceylanicum</name>
    <dbReference type="NCBI Taxonomy" id="53326"/>
    <lineage>
        <taxon>Eukaryota</taxon>
        <taxon>Metazoa</taxon>
        <taxon>Ecdysozoa</taxon>
        <taxon>Nematoda</taxon>
        <taxon>Chromadorea</taxon>
        <taxon>Rhabditida</taxon>
        <taxon>Rhabditina</taxon>
        <taxon>Rhabditomorpha</taxon>
        <taxon>Strongyloidea</taxon>
        <taxon>Ancylostomatidae</taxon>
        <taxon>Ancylostomatinae</taxon>
        <taxon>Ancylostoma</taxon>
    </lineage>
</organism>
<comment type="cofactor">
    <cofactor evidence="1">
        <name>Zn(2+)</name>
        <dbReference type="ChEBI" id="CHEBI:29105"/>
    </cofactor>
</comment>
<evidence type="ECO:0000256" key="5">
    <source>
        <dbReference type="ARBA" id="ARBA00022801"/>
    </source>
</evidence>
<dbReference type="PRINTS" id="PR00756">
    <property type="entry name" value="ALADIPTASE"/>
</dbReference>
<dbReference type="InterPro" id="IPR014782">
    <property type="entry name" value="Peptidase_M1_dom"/>
</dbReference>
<evidence type="ECO:0000259" key="8">
    <source>
        <dbReference type="Pfam" id="PF01433"/>
    </source>
</evidence>
<keyword evidence="4" id="KW-0479">Metal-binding</keyword>
<dbReference type="GO" id="GO:0043171">
    <property type="term" value="P:peptide catabolic process"/>
    <property type="evidence" value="ECO:0007669"/>
    <property type="project" value="TreeGrafter"/>
</dbReference>
<dbReference type="GO" id="GO:0008270">
    <property type="term" value="F:zinc ion binding"/>
    <property type="evidence" value="ECO:0007669"/>
    <property type="project" value="InterPro"/>
</dbReference>
<dbReference type="GO" id="GO:0070006">
    <property type="term" value="F:metalloaminopeptidase activity"/>
    <property type="evidence" value="ECO:0007669"/>
    <property type="project" value="TreeGrafter"/>
</dbReference>
<keyword evidence="6" id="KW-0862">Zinc</keyword>
<comment type="similarity">
    <text evidence="2">Belongs to the peptidase M1 family.</text>
</comment>
<evidence type="ECO:0000256" key="2">
    <source>
        <dbReference type="ARBA" id="ARBA00010136"/>
    </source>
</evidence>
<evidence type="ECO:0000256" key="4">
    <source>
        <dbReference type="ARBA" id="ARBA00022723"/>
    </source>
</evidence>
<dbReference type="GO" id="GO:0005737">
    <property type="term" value="C:cytoplasm"/>
    <property type="evidence" value="ECO:0007669"/>
    <property type="project" value="TreeGrafter"/>
</dbReference>
<dbReference type="InterPro" id="IPR050344">
    <property type="entry name" value="Peptidase_M1_aminopeptidases"/>
</dbReference>
<dbReference type="InterPro" id="IPR001930">
    <property type="entry name" value="Peptidase_M1"/>
</dbReference>